<sequence>MDASFGIRRWLSDALERGRFSGASGGAPSRAPGGPPSGASGRAPSGAPGGALSGAPDDAPSGAPGDALVDAPGNTPSGASRRPFADASARALERMWQAWSAPRVVRSLHVPDGVVTIAVGGATLGGSGKTPLAIACAEVAAAAAAESGAGKVALIGHAYRAHPRTARVVAPGDALDTVGDEALACAHIFAAQGIRADVIVAPTRQRAIDFAVAQGAKVLVLDGVAQTAPRRADLALLALDLESPWGRGACPPRGDLKAPMGALRAACDTMVMVAPDPARCRGAICSAVGPPHSVDSVESRHGNRPDLRPGDLVPFEQLARMKVGLVTALARPERIVRFLQAHGVFPRTAIHASDHGPVSARTLTLAAEAHRIEVWVATYKCAIHLRNPASIPVCVLEHHVALPPSLRHELHAALLAGARAHMDDPARRVVRR</sequence>
<accession>A0ABZ2M077</accession>
<evidence type="ECO:0000256" key="3">
    <source>
        <dbReference type="ARBA" id="ARBA00012071"/>
    </source>
</evidence>
<evidence type="ECO:0000256" key="13">
    <source>
        <dbReference type="SAM" id="MobiDB-lite"/>
    </source>
</evidence>
<evidence type="ECO:0000256" key="1">
    <source>
        <dbReference type="ARBA" id="ARBA00002274"/>
    </source>
</evidence>
<organism evidence="14 15">
    <name type="scientific">Pendulispora albinea</name>
    <dbReference type="NCBI Taxonomy" id="2741071"/>
    <lineage>
        <taxon>Bacteria</taxon>
        <taxon>Pseudomonadati</taxon>
        <taxon>Myxococcota</taxon>
        <taxon>Myxococcia</taxon>
        <taxon>Myxococcales</taxon>
        <taxon>Sorangiineae</taxon>
        <taxon>Pendulisporaceae</taxon>
        <taxon>Pendulispora</taxon>
    </lineage>
</organism>
<dbReference type="GO" id="GO:0009029">
    <property type="term" value="F:lipid-A 4'-kinase activity"/>
    <property type="evidence" value="ECO:0007669"/>
    <property type="project" value="UniProtKB-EC"/>
</dbReference>
<name>A0ABZ2M077_9BACT</name>
<dbReference type="Proteomes" id="UP001370348">
    <property type="component" value="Chromosome"/>
</dbReference>
<evidence type="ECO:0000256" key="11">
    <source>
        <dbReference type="ARBA" id="ARBA00023098"/>
    </source>
</evidence>
<evidence type="ECO:0000256" key="2">
    <source>
        <dbReference type="ARBA" id="ARBA00004870"/>
    </source>
</evidence>
<evidence type="ECO:0000256" key="9">
    <source>
        <dbReference type="ARBA" id="ARBA00022777"/>
    </source>
</evidence>
<evidence type="ECO:0000256" key="6">
    <source>
        <dbReference type="ARBA" id="ARBA00022556"/>
    </source>
</evidence>
<keyword evidence="5" id="KW-0444">Lipid biosynthesis</keyword>
<dbReference type="InterPro" id="IPR003758">
    <property type="entry name" value="LpxK"/>
</dbReference>
<gene>
    <name evidence="14" type="ORF">LZC94_04790</name>
</gene>
<dbReference type="EMBL" id="CP089984">
    <property type="protein sequence ID" value="WXB16596.1"/>
    <property type="molecule type" value="Genomic_DNA"/>
</dbReference>
<evidence type="ECO:0000256" key="4">
    <source>
        <dbReference type="ARBA" id="ARBA00016436"/>
    </source>
</evidence>
<keyword evidence="6" id="KW-0441">Lipid A biosynthesis</keyword>
<reference evidence="14 15" key="1">
    <citation type="submission" date="2021-12" db="EMBL/GenBank/DDBJ databases">
        <title>Discovery of the Pendulisporaceae a myxobacterial family with distinct sporulation behavior and unique specialized metabolism.</title>
        <authorList>
            <person name="Garcia R."/>
            <person name="Popoff A."/>
            <person name="Bader C.D."/>
            <person name="Loehr J."/>
            <person name="Walesch S."/>
            <person name="Walt C."/>
            <person name="Boldt J."/>
            <person name="Bunk B."/>
            <person name="Haeckl F.J.F.P.J."/>
            <person name="Gunesch A.P."/>
            <person name="Birkelbach J."/>
            <person name="Nuebel U."/>
            <person name="Pietschmann T."/>
            <person name="Bach T."/>
            <person name="Mueller R."/>
        </authorList>
    </citation>
    <scope>NUCLEOTIDE SEQUENCE [LARGE SCALE GENOMIC DNA]</scope>
    <source>
        <strain evidence="14 15">MSr11954</strain>
    </source>
</reference>
<evidence type="ECO:0000256" key="5">
    <source>
        <dbReference type="ARBA" id="ARBA00022516"/>
    </source>
</evidence>
<evidence type="ECO:0000256" key="7">
    <source>
        <dbReference type="ARBA" id="ARBA00022679"/>
    </source>
</evidence>
<evidence type="ECO:0000256" key="10">
    <source>
        <dbReference type="ARBA" id="ARBA00022840"/>
    </source>
</evidence>
<keyword evidence="9" id="KW-0418">Kinase</keyword>
<dbReference type="Pfam" id="PF02606">
    <property type="entry name" value="LpxK"/>
    <property type="match status" value="1"/>
</dbReference>
<keyword evidence="8" id="KW-0547">Nucleotide-binding</keyword>
<comment type="function">
    <text evidence="1">Transfers the gamma-phosphate of ATP to the 4'-position of a tetraacyldisaccharide 1-phosphate intermediate (termed DS-1-P) to form tetraacyldisaccharide 1,4'-bis-phosphate (lipid IVA).</text>
</comment>
<dbReference type="EC" id="2.7.1.130" evidence="3"/>
<feature type="region of interest" description="Disordered" evidence="13">
    <location>
        <begin position="18"/>
        <end position="85"/>
    </location>
</feature>
<evidence type="ECO:0000313" key="14">
    <source>
        <dbReference type="EMBL" id="WXB16596.1"/>
    </source>
</evidence>
<keyword evidence="11" id="KW-0443">Lipid metabolism</keyword>
<evidence type="ECO:0000256" key="12">
    <source>
        <dbReference type="ARBA" id="ARBA00029757"/>
    </source>
</evidence>
<comment type="pathway">
    <text evidence="2">Glycolipid biosynthesis; lipid IV(A) biosynthesis; lipid IV(A) from (3R)-3-hydroxytetradecanoyl-[acyl-carrier-protein] and UDP-N-acetyl-alpha-D-glucosamine: step 6/6.</text>
</comment>
<feature type="compositionally biased region" description="Low complexity" evidence="13">
    <location>
        <begin position="20"/>
        <end position="46"/>
    </location>
</feature>
<dbReference type="RefSeq" id="WP_394826222.1">
    <property type="nucleotide sequence ID" value="NZ_CP089984.1"/>
</dbReference>
<dbReference type="PANTHER" id="PTHR42724">
    <property type="entry name" value="TETRAACYLDISACCHARIDE 4'-KINASE"/>
    <property type="match status" value="1"/>
</dbReference>
<keyword evidence="15" id="KW-1185">Reference proteome</keyword>
<keyword evidence="7 14" id="KW-0808">Transferase</keyword>
<protein>
    <recommendedName>
        <fullName evidence="4">Tetraacyldisaccharide 4'-kinase</fullName>
        <ecNumber evidence="3">2.7.1.130</ecNumber>
    </recommendedName>
    <alternativeName>
        <fullName evidence="12">Lipid A 4'-kinase</fullName>
    </alternativeName>
</protein>
<proteinExistence type="predicted"/>
<keyword evidence="10" id="KW-0067">ATP-binding</keyword>
<evidence type="ECO:0000256" key="8">
    <source>
        <dbReference type="ARBA" id="ARBA00022741"/>
    </source>
</evidence>
<dbReference type="PANTHER" id="PTHR42724:SF1">
    <property type="entry name" value="TETRAACYLDISACCHARIDE 4'-KINASE, MITOCHONDRIAL-RELATED"/>
    <property type="match status" value="1"/>
</dbReference>
<evidence type="ECO:0000313" key="15">
    <source>
        <dbReference type="Proteomes" id="UP001370348"/>
    </source>
</evidence>